<protein>
    <submittedName>
        <fullName evidence="2">DUF4214 domain-containing protein</fullName>
    </submittedName>
</protein>
<dbReference type="PRINTS" id="PR00313">
    <property type="entry name" value="CABNDNGRPT"/>
</dbReference>
<dbReference type="AlphaFoldDB" id="A0A844DGZ6"/>
<sequence length="1007" mass="98195">MATTTAATATDIQTLYVAYFNRPADPLGLQLWLNSGASIQTIANGFSGSDEYKATYAGKTPLDLVDSIYMNLFGRHAESAGLLFWAARLQGGQDTFASIVLTIAKNAQDDGTNNDLTAIQSKVAAATAFTTSLDTAAEIRGYDGAAANAVVKQWLAGVTNPTNQATATTDAALQAVSAAATAAHDNTTNNPLNITLTAGVDTGAAFVGGAGNDTFNASTSATGVQTFSALDTLDGGAGIDTLNIIDTVAAGTAFTVAPSAKVSNIEIANITSANNTVTADVSGWTGLTNLNVVSTGGATLTAANTTAVAATDSVLAAGAIVVTGGASATVAATKVNGGTINVSGVAGDVVVTAGATAGTATATVGTVTVNGGKTVTVTENLTASTADVTKAVTGGSVNVNGSAATTSVSVKQTASAAATTSVGQIVAGAVTIKDVNFNSATAAGTITTATVDGYKTGSSVQSNALSSLTLANSDAAAAFGVIANNATAAAAPTTLKLTVNNAAGTLDLENAGTAANKVYKTLNITTATKDSALAVTGSIVETLTIAGTNGIDLSSSSLAALKTVTVSGAAGVKGDFSTANVTSVDASASSGKNTVTVDATKATYKGGSGVDIVTLTAAAPVKSVSLGAGDDTIVLQSLATNTGVTIDGGTGTNTVQTTFALASSNADAHTELVNFSKLAISTLADASAGAKTIDLVNFGTKSYIDLILGAKTAAAGADLTIGSLDSNGTIEFNAANTGAGKVIVAVTNAASNTADVLNVKLNATASGATTAFDTVQASNVETVNVSSTTGDTTAVKIAADINTLSLSAAQATTVTVTGNVALDLTGSVLTAATKVDASAATGGVKVDLSAAAGAVTYLGGSGVDTVKLNSQANIVTLGGGKDVVDATTATSTATVFSTIKDIAAGDSITFAAVTKDITGAAWTDGAKLGAAITSPFGDIFSLLNAATASDGTGHAVTWFQFGGDTYIVQDNGSAGTFAAGSDLLIKLTGIHDLTNSTLASAGGLTVV</sequence>
<evidence type="ECO:0000259" key="1">
    <source>
        <dbReference type="Pfam" id="PF13946"/>
    </source>
</evidence>
<proteinExistence type="predicted"/>
<comment type="caution">
    <text evidence="2">The sequence shown here is derived from an EMBL/GenBank/DDBJ whole genome shotgun (WGS) entry which is preliminary data.</text>
</comment>
<accession>A0A844DGZ6</accession>
<dbReference type="Pfam" id="PF13946">
    <property type="entry name" value="DUF4214"/>
    <property type="match status" value="1"/>
</dbReference>
<keyword evidence="3" id="KW-1185">Reference proteome</keyword>
<dbReference type="RefSeq" id="WP_154361367.1">
    <property type="nucleotide sequence ID" value="NZ_WKJL01000043.1"/>
</dbReference>
<dbReference type="EMBL" id="WKJL01000043">
    <property type="protein sequence ID" value="MRW88160.1"/>
    <property type="molecule type" value="Genomic_DNA"/>
</dbReference>
<dbReference type="Proteomes" id="UP000439986">
    <property type="component" value="Unassembled WGS sequence"/>
</dbReference>
<evidence type="ECO:0000313" key="3">
    <source>
        <dbReference type="Proteomes" id="UP000439986"/>
    </source>
</evidence>
<feature type="domain" description="DUF4214" evidence="1">
    <location>
        <begin position="43"/>
        <end position="105"/>
    </location>
</feature>
<reference evidence="2 3" key="1">
    <citation type="submission" date="2019-11" db="EMBL/GenBank/DDBJ databases">
        <title>Novel species isolated from a subtropical stream in China.</title>
        <authorList>
            <person name="Lu H."/>
        </authorList>
    </citation>
    <scope>NUCLEOTIDE SEQUENCE [LARGE SCALE GENOMIC DNA]</scope>
    <source>
        <strain evidence="2 3">FT26W</strain>
    </source>
</reference>
<dbReference type="InterPro" id="IPR025282">
    <property type="entry name" value="DUF4214"/>
</dbReference>
<name>A0A844DGZ6_9BURK</name>
<evidence type="ECO:0000313" key="2">
    <source>
        <dbReference type="EMBL" id="MRW88160.1"/>
    </source>
</evidence>
<organism evidence="2 3">
    <name type="scientific">Duganella aquatilis</name>
    <dbReference type="NCBI Taxonomy" id="2666082"/>
    <lineage>
        <taxon>Bacteria</taxon>
        <taxon>Pseudomonadati</taxon>
        <taxon>Pseudomonadota</taxon>
        <taxon>Betaproteobacteria</taxon>
        <taxon>Burkholderiales</taxon>
        <taxon>Oxalobacteraceae</taxon>
        <taxon>Telluria group</taxon>
        <taxon>Duganella</taxon>
    </lineage>
</organism>
<gene>
    <name evidence="2" type="ORF">GJ698_29195</name>
</gene>